<dbReference type="PROSITE" id="PS51379">
    <property type="entry name" value="4FE4S_FER_2"/>
    <property type="match status" value="1"/>
</dbReference>
<evidence type="ECO:0000256" key="1">
    <source>
        <dbReference type="ARBA" id="ARBA00022448"/>
    </source>
</evidence>
<name>A0A8J6TKF9_9CHLR</name>
<keyword evidence="7" id="KW-1133">Transmembrane helix</keyword>
<dbReference type="Pfam" id="PF12801">
    <property type="entry name" value="Fer4_5"/>
    <property type="match status" value="2"/>
</dbReference>
<dbReference type="GO" id="GO:0051539">
    <property type="term" value="F:4 iron, 4 sulfur cluster binding"/>
    <property type="evidence" value="ECO:0007669"/>
    <property type="project" value="UniProtKB-KW"/>
</dbReference>
<keyword evidence="1" id="KW-0813">Transport</keyword>
<dbReference type="Proteomes" id="UP000614469">
    <property type="component" value="Unassembled WGS sequence"/>
</dbReference>
<keyword evidence="6" id="KW-0411">Iron-sulfur</keyword>
<dbReference type="SUPFAM" id="SSF54862">
    <property type="entry name" value="4Fe-4S ferredoxins"/>
    <property type="match status" value="1"/>
</dbReference>
<evidence type="ECO:0000256" key="7">
    <source>
        <dbReference type="SAM" id="Phobius"/>
    </source>
</evidence>
<protein>
    <submittedName>
        <fullName evidence="9">4Fe-4S binding protein</fullName>
    </submittedName>
</protein>
<dbReference type="InterPro" id="IPR017896">
    <property type="entry name" value="4Fe4S_Fe-S-bd"/>
</dbReference>
<dbReference type="GO" id="GO:0046872">
    <property type="term" value="F:metal ion binding"/>
    <property type="evidence" value="ECO:0007669"/>
    <property type="project" value="UniProtKB-KW"/>
</dbReference>
<evidence type="ECO:0000256" key="4">
    <source>
        <dbReference type="ARBA" id="ARBA00022982"/>
    </source>
</evidence>
<proteinExistence type="predicted"/>
<evidence type="ECO:0000256" key="3">
    <source>
        <dbReference type="ARBA" id="ARBA00022723"/>
    </source>
</evidence>
<dbReference type="PROSITE" id="PS00198">
    <property type="entry name" value="4FE4S_FER_1"/>
    <property type="match status" value="1"/>
</dbReference>
<feature type="domain" description="4Fe-4S ferredoxin-type" evidence="8">
    <location>
        <begin position="230"/>
        <end position="259"/>
    </location>
</feature>
<dbReference type="EMBL" id="JACNJN010000174">
    <property type="protein sequence ID" value="MBC8336582.1"/>
    <property type="molecule type" value="Genomic_DNA"/>
</dbReference>
<dbReference type="InterPro" id="IPR017900">
    <property type="entry name" value="4Fe4S_Fe_S_CS"/>
</dbReference>
<organism evidence="9 10">
    <name type="scientific">Candidatus Desulfolinea nitratireducens</name>
    <dbReference type="NCBI Taxonomy" id="2841698"/>
    <lineage>
        <taxon>Bacteria</taxon>
        <taxon>Bacillati</taxon>
        <taxon>Chloroflexota</taxon>
        <taxon>Anaerolineae</taxon>
        <taxon>Anaerolineales</taxon>
        <taxon>Anaerolineales incertae sedis</taxon>
        <taxon>Candidatus Desulfolinea</taxon>
    </lineage>
</organism>
<dbReference type="InterPro" id="IPR051684">
    <property type="entry name" value="Electron_Trans/Redox"/>
</dbReference>
<evidence type="ECO:0000256" key="5">
    <source>
        <dbReference type="ARBA" id="ARBA00023004"/>
    </source>
</evidence>
<keyword evidence="5" id="KW-0408">Iron</keyword>
<gene>
    <name evidence="9" type="ORF">H8E29_15075</name>
</gene>
<feature type="transmembrane region" description="Helical" evidence="7">
    <location>
        <begin position="155"/>
        <end position="176"/>
    </location>
</feature>
<evidence type="ECO:0000259" key="8">
    <source>
        <dbReference type="PROSITE" id="PS51379"/>
    </source>
</evidence>
<evidence type="ECO:0000313" key="10">
    <source>
        <dbReference type="Proteomes" id="UP000614469"/>
    </source>
</evidence>
<evidence type="ECO:0000256" key="2">
    <source>
        <dbReference type="ARBA" id="ARBA00022485"/>
    </source>
</evidence>
<dbReference type="GO" id="GO:0005886">
    <property type="term" value="C:plasma membrane"/>
    <property type="evidence" value="ECO:0007669"/>
    <property type="project" value="TreeGrafter"/>
</dbReference>
<dbReference type="PANTHER" id="PTHR30176">
    <property type="entry name" value="FERREDOXIN-TYPE PROTEIN NAPH"/>
    <property type="match status" value="1"/>
</dbReference>
<keyword evidence="7" id="KW-0812">Transmembrane</keyword>
<evidence type="ECO:0000313" key="9">
    <source>
        <dbReference type="EMBL" id="MBC8336582.1"/>
    </source>
</evidence>
<dbReference type="PANTHER" id="PTHR30176:SF3">
    <property type="entry name" value="FERREDOXIN-TYPE PROTEIN NAPH"/>
    <property type="match status" value="1"/>
</dbReference>
<feature type="transmembrane region" description="Helical" evidence="7">
    <location>
        <begin position="71"/>
        <end position="104"/>
    </location>
</feature>
<comment type="caution">
    <text evidence="9">The sequence shown here is derived from an EMBL/GenBank/DDBJ whole genome shotgun (WGS) entry which is preliminary data.</text>
</comment>
<evidence type="ECO:0000256" key="6">
    <source>
        <dbReference type="ARBA" id="ARBA00023014"/>
    </source>
</evidence>
<feature type="transmembrane region" description="Helical" evidence="7">
    <location>
        <begin position="125"/>
        <end position="149"/>
    </location>
</feature>
<keyword evidence="4" id="KW-0249">Electron transport</keyword>
<dbReference type="AlphaFoldDB" id="A0A8J6TKF9"/>
<keyword evidence="2" id="KW-0004">4Fe-4S</keyword>
<reference evidence="9 10" key="1">
    <citation type="submission" date="2020-08" db="EMBL/GenBank/DDBJ databases">
        <title>Bridging the membrane lipid divide: bacteria of the FCB group superphylum have the potential to synthesize archaeal ether lipids.</title>
        <authorList>
            <person name="Villanueva L."/>
            <person name="Von Meijenfeldt F.A.B."/>
            <person name="Westbye A.B."/>
            <person name="Yadav S."/>
            <person name="Hopmans E.C."/>
            <person name="Dutilh B.E."/>
            <person name="Sinninghe Damste J.S."/>
        </authorList>
    </citation>
    <scope>NUCLEOTIDE SEQUENCE [LARGE SCALE GENOMIC DNA]</scope>
    <source>
        <strain evidence="9">NIOZ-UU36</strain>
    </source>
</reference>
<keyword evidence="3" id="KW-0479">Metal-binding</keyword>
<accession>A0A8J6TKF9</accession>
<feature type="transmembrane region" description="Helical" evidence="7">
    <location>
        <begin position="21"/>
        <end position="42"/>
    </location>
</feature>
<sequence length="268" mass="28869">MTTKKVVKKRSKTASYRIDSWATIRFLVTILFFILIGGGLWIGSTCSVSIGSVELTCPLGAAQVMAAAGVFIPALALGALLTILLIVLFGRAFCSWICPGRWIFNRRTQSGSRFRKYRAWIQRGLVGGVIGAAWLCHTPAFCIICPVGLSCRGAIAAGSGGSLFPIVGWLGVLVGAEWASGLSWCRDLCPLGALFTGFSRFNPFIKVEKNPEICKPCNICERSCAEGLNLAKDIDFSACTKCFECQETCPRGAVEIKLVQISVRGKDG</sequence>
<keyword evidence="7" id="KW-0472">Membrane</keyword>